<gene>
    <name evidence="9" type="primary">patA_3</name>
    <name evidence="9" type="ORF">AULFYP135_01060</name>
</gene>
<feature type="transmembrane region" description="Helical" evidence="8">
    <location>
        <begin position="132"/>
        <end position="154"/>
    </location>
</feature>
<dbReference type="AlphaFoldDB" id="A0A6N2SUL8"/>
<keyword evidence="6 7" id="KW-0472">Membrane</keyword>
<keyword evidence="3 7" id="KW-1003">Cell membrane</keyword>
<evidence type="ECO:0000256" key="1">
    <source>
        <dbReference type="ARBA" id="ARBA00004651"/>
    </source>
</evidence>
<evidence type="ECO:0000256" key="7">
    <source>
        <dbReference type="PIRNR" id="PIRNR016636"/>
    </source>
</evidence>
<accession>A0A6N2SUL8</accession>
<feature type="transmembrane region" description="Helical" evidence="8">
    <location>
        <begin position="30"/>
        <end position="52"/>
    </location>
</feature>
<comment type="similarity">
    <text evidence="2 7">Belongs to the membrane-bound acyltransferase family.</text>
</comment>
<comment type="subcellular location">
    <subcellularLocation>
        <location evidence="1">Cell membrane</location>
        <topology evidence="1">Multi-pass membrane protein</topology>
    </subcellularLocation>
</comment>
<feature type="transmembrane region" description="Helical" evidence="8">
    <location>
        <begin position="207"/>
        <end position="227"/>
    </location>
</feature>
<feature type="transmembrane region" description="Helical" evidence="8">
    <location>
        <begin position="308"/>
        <end position="325"/>
    </location>
</feature>
<dbReference type="GO" id="GO:0016746">
    <property type="term" value="F:acyltransferase activity"/>
    <property type="evidence" value="ECO:0007669"/>
    <property type="project" value="UniProtKB-KW"/>
</dbReference>
<dbReference type="PIRSF" id="PIRSF016636">
    <property type="entry name" value="AlgI_DltB"/>
    <property type="match status" value="1"/>
</dbReference>
<feature type="transmembrane region" description="Helical" evidence="8">
    <location>
        <begin position="72"/>
        <end position="94"/>
    </location>
</feature>
<dbReference type="PANTHER" id="PTHR13285:SF18">
    <property type="entry name" value="PROTEIN-CYSTEINE N-PALMITOYLTRANSFERASE RASP"/>
    <property type="match status" value="1"/>
</dbReference>
<dbReference type="EC" id="2.3.1.-" evidence="9"/>
<evidence type="ECO:0000256" key="5">
    <source>
        <dbReference type="ARBA" id="ARBA00022989"/>
    </source>
</evidence>
<evidence type="ECO:0000256" key="8">
    <source>
        <dbReference type="SAM" id="Phobius"/>
    </source>
</evidence>
<feature type="transmembrane region" description="Helical" evidence="8">
    <location>
        <begin position="101"/>
        <end position="120"/>
    </location>
</feature>
<dbReference type="InterPro" id="IPR051085">
    <property type="entry name" value="MB_O-acyltransferase"/>
</dbReference>
<dbReference type="InterPro" id="IPR024194">
    <property type="entry name" value="Ac/AlaTfrase_AlgI/DltB"/>
</dbReference>
<dbReference type="GO" id="GO:0005886">
    <property type="term" value="C:plasma membrane"/>
    <property type="evidence" value="ECO:0007669"/>
    <property type="project" value="UniProtKB-SubCell"/>
</dbReference>
<evidence type="ECO:0000256" key="4">
    <source>
        <dbReference type="ARBA" id="ARBA00022692"/>
    </source>
</evidence>
<keyword evidence="4 8" id="KW-0812">Transmembrane</keyword>
<dbReference type="Pfam" id="PF03062">
    <property type="entry name" value="MBOAT"/>
    <property type="match status" value="1"/>
</dbReference>
<feature type="transmembrane region" description="Helical" evidence="8">
    <location>
        <begin position="424"/>
        <end position="441"/>
    </location>
</feature>
<evidence type="ECO:0000313" key="9">
    <source>
        <dbReference type="EMBL" id="VYS95530.1"/>
    </source>
</evidence>
<evidence type="ECO:0000256" key="3">
    <source>
        <dbReference type="ARBA" id="ARBA00022475"/>
    </source>
</evidence>
<reference evidence="9" key="1">
    <citation type="submission" date="2019-11" db="EMBL/GenBank/DDBJ databases">
        <authorList>
            <person name="Feng L."/>
        </authorList>
    </citation>
    <scope>NUCLEOTIDE SEQUENCE</scope>
    <source>
        <strain evidence="9">AundefinedLFYP135</strain>
    </source>
</reference>
<dbReference type="EMBL" id="CACRSL010000003">
    <property type="protein sequence ID" value="VYS95530.1"/>
    <property type="molecule type" value="Genomic_DNA"/>
</dbReference>
<dbReference type="InterPro" id="IPR004299">
    <property type="entry name" value="MBOAT_fam"/>
</dbReference>
<feature type="transmembrane region" description="Helical" evidence="8">
    <location>
        <begin position="345"/>
        <end position="365"/>
    </location>
</feature>
<feature type="transmembrane region" description="Helical" evidence="8">
    <location>
        <begin position="166"/>
        <end position="187"/>
    </location>
</feature>
<name>A0A6N2SUL8_9FIRM</name>
<keyword evidence="5 8" id="KW-1133">Transmembrane helix</keyword>
<sequence length="442" mass="48849">MPIDSLGFVYLFLPASMAAYYLTSNRYKNFVLLVVSLVFYGMLFPTMLPMALGSLLFDYLVVQLLALWEGNPAWRSLAAGASVVKNMGMLLALGMLARPQALMAPAGLSVINLTSMGYVLDVYDHEAPADSSFVRYGILCLFFGKVFVGPLVTYNQLAPQLKKIRPSLSGIASGVVAFTIGLGKKVILADSVTALYESLRATPLYEMTSMAAWVMVLAFAFALYFTLSAYSDMARGLGKIFGLDLPQNFYYPYQARTVTEFFGRFNMTVSEYWKRYIRLGRPDGSHARLTAAFEALFVTALWGVWFGFSPNCLAFGLLIGALVLVERHLTGKLLRAIPPVFSRMITFLVVILSLVFLLGGEWSQIAAYLRMMFGLGSRPATDETFLYLISSNYLVLLGCLFLSTSSADMLGRWIKKNYPQLDDGLTVVFNIGLLVITTALLL</sequence>
<protein>
    <submittedName>
        <fullName evidence="9">Peptidoglycan O-acetyltransferase</fullName>
        <ecNumber evidence="9">2.3.1.-</ecNumber>
    </submittedName>
</protein>
<feature type="transmembrane region" description="Helical" evidence="8">
    <location>
        <begin position="385"/>
        <end position="403"/>
    </location>
</feature>
<proteinExistence type="inferred from homology"/>
<dbReference type="PANTHER" id="PTHR13285">
    <property type="entry name" value="ACYLTRANSFERASE"/>
    <property type="match status" value="1"/>
</dbReference>
<feature type="transmembrane region" description="Helical" evidence="8">
    <location>
        <begin position="6"/>
        <end position="23"/>
    </location>
</feature>
<evidence type="ECO:0000256" key="2">
    <source>
        <dbReference type="ARBA" id="ARBA00010323"/>
    </source>
</evidence>
<keyword evidence="7 9" id="KW-0808">Transferase</keyword>
<keyword evidence="7 9" id="KW-0012">Acyltransferase</keyword>
<organism evidence="9">
    <name type="scientific">uncultured Anaerotruncus sp</name>
    <dbReference type="NCBI Taxonomy" id="905011"/>
    <lineage>
        <taxon>Bacteria</taxon>
        <taxon>Bacillati</taxon>
        <taxon>Bacillota</taxon>
        <taxon>Clostridia</taxon>
        <taxon>Eubacteriales</taxon>
        <taxon>Oscillospiraceae</taxon>
        <taxon>Anaerotruncus</taxon>
        <taxon>environmental samples</taxon>
    </lineage>
</organism>
<evidence type="ECO:0000256" key="6">
    <source>
        <dbReference type="ARBA" id="ARBA00023136"/>
    </source>
</evidence>